<dbReference type="InterPro" id="IPR036909">
    <property type="entry name" value="Cyt_c-like_dom_sf"/>
</dbReference>
<reference evidence="6 7" key="1">
    <citation type="submission" date="2018-12" db="EMBL/GenBank/DDBJ databases">
        <title>Mesorhizobium carbonis sp. nov., isolated from coal mine water.</title>
        <authorList>
            <person name="Xin W."/>
            <person name="Xu Z."/>
            <person name="Xiang F."/>
            <person name="Zhang J."/>
            <person name="Xi L."/>
            <person name="Liu J."/>
        </authorList>
    </citation>
    <scope>NUCLEOTIDE SEQUENCE [LARGE SCALE GENOMIC DNA]</scope>
    <source>
        <strain evidence="6 7">B2.3</strain>
    </source>
</reference>
<dbReference type="PROSITE" id="PS51007">
    <property type="entry name" value="CYTC"/>
    <property type="match status" value="2"/>
</dbReference>
<name>A0A429YQW7_9HYPH</name>
<dbReference type="GO" id="GO:0009055">
    <property type="term" value="F:electron transfer activity"/>
    <property type="evidence" value="ECO:0007669"/>
    <property type="project" value="InterPro"/>
</dbReference>
<evidence type="ECO:0000256" key="1">
    <source>
        <dbReference type="ARBA" id="ARBA00022617"/>
    </source>
</evidence>
<dbReference type="AlphaFoldDB" id="A0A429YQW7"/>
<evidence type="ECO:0000259" key="5">
    <source>
        <dbReference type="PROSITE" id="PS51007"/>
    </source>
</evidence>
<evidence type="ECO:0000313" key="6">
    <source>
        <dbReference type="EMBL" id="RST83856.1"/>
    </source>
</evidence>
<dbReference type="GO" id="GO:0020037">
    <property type="term" value="F:heme binding"/>
    <property type="evidence" value="ECO:0007669"/>
    <property type="project" value="InterPro"/>
</dbReference>
<dbReference type="PANTHER" id="PTHR35008">
    <property type="entry name" value="BLL4482 PROTEIN-RELATED"/>
    <property type="match status" value="1"/>
</dbReference>
<organism evidence="6 7">
    <name type="scientific">Aquibium carbonis</name>
    <dbReference type="NCBI Taxonomy" id="2495581"/>
    <lineage>
        <taxon>Bacteria</taxon>
        <taxon>Pseudomonadati</taxon>
        <taxon>Pseudomonadota</taxon>
        <taxon>Alphaproteobacteria</taxon>
        <taxon>Hyphomicrobiales</taxon>
        <taxon>Phyllobacteriaceae</taxon>
        <taxon>Aquibium</taxon>
    </lineage>
</organism>
<feature type="domain" description="Cytochrome c" evidence="5">
    <location>
        <begin position="192"/>
        <end position="298"/>
    </location>
</feature>
<keyword evidence="3 4" id="KW-0408">Iron</keyword>
<dbReference type="InterPro" id="IPR051459">
    <property type="entry name" value="Cytochrome_c-type_DH"/>
</dbReference>
<protein>
    <submittedName>
        <fullName evidence="6">C-type cytochrome</fullName>
    </submittedName>
</protein>
<dbReference type="InterPro" id="IPR009056">
    <property type="entry name" value="Cyt_c-like_dom"/>
</dbReference>
<dbReference type="EMBL" id="RWKW01000100">
    <property type="protein sequence ID" value="RST83856.1"/>
    <property type="molecule type" value="Genomic_DNA"/>
</dbReference>
<proteinExistence type="predicted"/>
<dbReference type="SUPFAM" id="SSF46626">
    <property type="entry name" value="Cytochrome c"/>
    <property type="match status" value="2"/>
</dbReference>
<keyword evidence="7" id="KW-1185">Reference proteome</keyword>
<dbReference type="Pfam" id="PF00034">
    <property type="entry name" value="Cytochrom_C"/>
    <property type="match status" value="1"/>
</dbReference>
<keyword evidence="2 4" id="KW-0479">Metal-binding</keyword>
<evidence type="ECO:0000256" key="2">
    <source>
        <dbReference type="ARBA" id="ARBA00022723"/>
    </source>
</evidence>
<dbReference type="Gene3D" id="1.10.760.10">
    <property type="entry name" value="Cytochrome c-like domain"/>
    <property type="match status" value="1"/>
</dbReference>
<comment type="caution">
    <text evidence="6">The sequence shown here is derived from an EMBL/GenBank/DDBJ whole genome shotgun (WGS) entry which is preliminary data.</text>
</comment>
<dbReference type="RefSeq" id="WP_126702089.1">
    <property type="nucleotide sequence ID" value="NZ_RWKW01000100.1"/>
</dbReference>
<dbReference type="OrthoDB" id="9811281at2"/>
<evidence type="ECO:0000256" key="3">
    <source>
        <dbReference type="ARBA" id="ARBA00023004"/>
    </source>
</evidence>
<accession>A0A429YQW7</accession>
<dbReference type="GO" id="GO:0046872">
    <property type="term" value="F:metal ion binding"/>
    <property type="evidence" value="ECO:0007669"/>
    <property type="project" value="UniProtKB-KW"/>
</dbReference>
<dbReference type="Proteomes" id="UP000278398">
    <property type="component" value="Unassembled WGS sequence"/>
</dbReference>
<sequence length="308" mass="32502">MKLIGKLAIAAVALTGASALAFWWLTIPRTFPGEVVAAFPPGDAAEGERIFWAGGCASCHAAPGGDGEARLSLAGGLRLKTDFGEFVAPNISPHPTDGIGAWDIADFANAMQHGVSPDGRHYYPAFPYTSYARMIPDDVADLFAFLKTVPAVEGKAPETRLGFPFNIRRGIGLWKRLHLDPAPVASIEGASAEVLLGQYLVEGPGHCGECHTPRDLSGGLKTGEWLAGAVSAEGQGIVPNITPQGLSWSASDIAYYLETGFTPDFDSVGGSMVDVQKNMAMLPAEDREAIAAYLKAIPGHPNGYPARR</sequence>
<feature type="domain" description="Cytochrome c" evidence="5">
    <location>
        <begin position="42"/>
        <end position="150"/>
    </location>
</feature>
<evidence type="ECO:0000313" key="7">
    <source>
        <dbReference type="Proteomes" id="UP000278398"/>
    </source>
</evidence>
<keyword evidence="1 4" id="KW-0349">Heme</keyword>
<dbReference type="PANTHER" id="PTHR35008:SF8">
    <property type="entry name" value="ALCOHOL DEHYDROGENASE CYTOCHROME C SUBUNIT"/>
    <property type="match status" value="1"/>
</dbReference>
<gene>
    <name evidence="6" type="ORF">EJC49_22050</name>
</gene>
<evidence type="ECO:0000256" key="4">
    <source>
        <dbReference type="PROSITE-ProRule" id="PRU00433"/>
    </source>
</evidence>